<keyword evidence="3" id="KW-1185">Reference proteome</keyword>
<evidence type="ECO:0000259" key="1">
    <source>
        <dbReference type="Pfam" id="PF13403"/>
    </source>
</evidence>
<proteinExistence type="predicted"/>
<evidence type="ECO:0000313" key="2">
    <source>
        <dbReference type="EMBL" id="MFD2175157.1"/>
    </source>
</evidence>
<organism evidence="2 3">
    <name type="scientific">Rhodobacter lacus</name>
    <dbReference type="NCBI Taxonomy" id="1641972"/>
    <lineage>
        <taxon>Bacteria</taxon>
        <taxon>Pseudomonadati</taxon>
        <taxon>Pseudomonadota</taxon>
        <taxon>Alphaproteobacteria</taxon>
        <taxon>Rhodobacterales</taxon>
        <taxon>Rhodobacter group</taxon>
        <taxon>Rhodobacter</taxon>
    </lineage>
</organism>
<feature type="domain" description="Hedgehog/Intein (Hint)" evidence="1">
    <location>
        <begin position="40"/>
        <end position="167"/>
    </location>
</feature>
<dbReference type="Pfam" id="PF13403">
    <property type="entry name" value="Hint_2"/>
    <property type="match status" value="1"/>
</dbReference>
<comment type="caution">
    <text evidence="2">The sequence shown here is derived from an EMBL/GenBank/DDBJ whole genome shotgun (WGS) entry which is preliminary data.</text>
</comment>
<accession>A0ABW5AA20</accession>
<name>A0ABW5AA20_9RHOB</name>
<dbReference type="Proteomes" id="UP001597413">
    <property type="component" value="Unassembled WGS sequence"/>
</dbReference>
<dbReference type="InterPro" id="IPR028992">
    <property type="entry name" value="Hedgehog/Intein_dom"/>
</dbReference>
<dbReference type="EMBL" id="JBHUIX010000013">
    <property type="protein sequence ID" value="MFD2175157.1"/>
    <property type="molecule type" value="Genomic_DNA"/>
</dbReference>
<protein>
    <submittedName>
        <fullName evidence="2">Hint domain-containing protein</fullName>
    </submittedName>
</protein>
<dbReference type="RefSeq" id="WP_377391420.1">
    <property type="nucleotide sequence ID" value="NZ_JBHUIX010000013.1"/>
</dbReference>
<gene>
    <name evidence="2" type="ORF">ACFSM0_13760</name>
</gene>
<sequence length="182" mass="18928">MDDIPSGRAGGAFGPAAVAPSFILDLPVAPGGTPRLGRPGLTAGAEVATLEGVLPVEYLSPGERVVTRAGARVLRAVTTLPLITDLVRIAPGTFGRGRPGTALILGAGTEVLLRDWRAQALFGRAQALVAVSRVIDGRFVTRVTGGKMRLYGLHFDHPEVIYAEGVEIGCAPLRMQAVAGVR</sequence>
<reference evidence="3" key="1">
    <citation type="journal article" date="2019" name="Int. J. Syst. Evol. Microbiol.">
        <title>The Global Catalogue of Microorganisms (GCM) 10K type strain sequencing project: providing services to taxonomists for standard genome sequencing and annotation.</title>
        <authorList>
            <consortium name="The Broad Institute Genomics Platform"/>
            <consortium name="The Broad Institute Genome Sequencing Center for Infectious Disease"/>
            <person name="Wu L."/>
            <person name="Ma J."/>
        </authorList>
    </citation>
    <scope>NUCLEOTIDE SEQUENCE [LARGE SCALE GENOMIC DNA]</scope>
    <source>
        <strain evidence="3">CCUG 55131</strain>
    </source>
</reference>
<evidence type="ECO:0000313" key="3">
    <source>
        <dbReference type="Proteomes" id="UP001597413"/>
    </source>
</evidence>